<evidence type="ECO:0000256" key="1">
    <source>
        <dbReference type="SAM" id="MobiDB-lite"/>
    </source>
</evidence>
<accession>A0A1N6ED16</accession>
<dbReference type="AlphaFoldDB" id="A0A1N6ED16"/>
<organism evidence="2 3">
    <name type="scientific">Vannielia litorea</name>
    <dbReference type="NCBI Taxonomy" id="1217970"/>
    <lineage>
        <taxon>Bacteria</taxon>
        <taxon>Pseudomonadati</taxon>
        <taxon>Pseudomonadota</taxon>
        <taxon>Alphaproteobacteria</taxon>
        <taxon>Rhodobacterales</taxon>
        <taxon>Paracoccaceae</taxon>
        <taxon>Vannielia</taxon>
    </lineage>
</organism>
<proteinExistence type="predicted"/>
<feature type="region of interest" description="Disordered" evidence="1">
    <location>
        <begin position="1"/>
        <end position="58"/>
    </location>
</feature>
<keyword evidence="3" id="KW-1185">Reference proteome</keyword>
<evidence type="ECO:0000313" key="3">
    <source>
        <dbReference type="Proteomes" id="UP000184932"/>
    </source>
</evidence>
<evidence type="ECO:0000313" key="2">
    <source>
        <dbReference type="EMBL" id="SIN80928.1"/>
    </source>
</evidence>
<dbReference type="Proteomes" id="UP000184932">
    <property type="component" value="Unassembled WGS sequence"/>
</dbReference>
<reference evidence="3" key="1">
    <citation type="submission" date="2016-11" db="EMBL/GenBank/DDBJ databases">
        <authorList>
            <person name="Varghese N."/>
            <person name="Submissions S."/>
        </authorList>
    </citation>
    <scope>NUCLEOTIDE SEQUENCE [LARGE SCALE GENOMIC DNA]</scope>
    <source>
        <strain evidence="3">DSM 29440</strain>
    </source>
</reference>
<name>A0A1N6ED16_9RHOB</name>
<dbReference type="EMBL" id="FSRL01000001">
    <property type="protein sequence ID" value="SIN80928.1"/>
    <property type="molecule type" value="Genomic_DNA"/>
</dbReference>
<gene>
    <name evidence="2" type="ORF">SAMN05444002_0616</name>
</gene>
<sequence>MTQYLKLSALLAPRPLPERESVPPVRQEPVGRGADEPSPQGARREPMAATRPTPPEIL</sequence>
<protein>
    <submittedName>
        <fullName evidence="2">Uncharacterized protein</fullName>
    </submittedName>
</protein>
<dbReference type="STRING" id="1217970.SAMN05444002_0616"/>